<protein>
    <submittedName>
        <fullName evidence="3">Iron complex transport system substrate-binding protein</fullName>
    </submittedName>
</protein>
<dbReference type="Proteomes" id="UP001229209">
    <property type="component" value="Unassembled WGS sequence"/>
</dbReference>
<dbReference type="PANTHER" id="PTHR30535:SF34">
    <property type="entry name" value="MOLYBDATE-BINDING PROTEIN MOLA"/>
    <property type="match status" value="1"/>
</dbReference>
<feature type="domain" description="Fe/B12 periplasmic-binding" evidence="2">
    <location>
        <begin position="7"/>
        <end position="270"/>
    </location>
</feature>
<evidence type="ECO:0000313" key="4">
    <source>
        <dbReference type="Proteomes" id="UP001229209"/>
    </source>
</evidence>
<dbReference type="Gene3D" id="3.40.50.1980">
    <property type="entry name" value="Nitrogenase molybdenum iron protein domain"/>
    <property type="match status" value="2"/>
</dbReference>
<keyword evidence="4" id="KW-1185">Reference proteome</keyword>
<comment type="similarity">
    <text evidence="1">Belongs to the bacterial solute-binding protein 8 family.</text>
</comment>
<organism evidence="3 4">
    <name type="scientific">Alicyclobacillus tolerans</name>
    <dbReference type="NCBI Taxonomy" id="90970"/>
    <lineage>
        <taxon>Bacteria</taxon>
        <taxon>Bacillati</taxon>
        <taxon>Bacillota</taxon>
        <taxon>Bacilli</taxon>
        <taxon>Bacillales</taxon>
        <taxon>Alicyclobacillaceae</taxon>
        <taxon>Alicyclobacillus</taxon>
    </lineage>
</organism>
<dbReference type="PANTHER" id="PTHR30535">
    <property type="entry name" value="VITAMIN B12-BINDING PROTEIN"/>
    <property type="match status" value="1"/>
</dbReference>
<proteinExistence type="inferred from homology"/>
<evidence type="ECO:0000259" key="2">
    <source>
        <dbReference type="PROSITE" id="PS50983"/>
    </source>
</evidence>
<accession>A0ABT9LVE7</accession>
<sequence length="303" mass="34512">MTIQFPRIVSLCPSNTEWIDALGLIDAVVGVDDYSDYPDLSNHPAKRLGPDLHIRMEEVISLNPDLVVASLSVPGMEKVIEQLQETGLPYIVISSHRLEDIWNDGLKIADALDMKEIRLRAHQLQDNLKRRVELIREQAEKFTVNKNKLSVYFEWWPHPIFSPARDNWLSDVCEIIGVKNCFQDIPGQQMKDETGEQVVAAAPDVMAAIWTGIPQHKVPAKKLLSRSWVPKIPAFSSRRIYILSEGLYCRPSPRLMEGIEQLFRLLHTSQENLSSQDAEQYGPIRYPFLELSDSKDALDTLNI</sequence>
<reference evidence="3 4" key="1">
    <citation type="submission" date="2023-07" db="EMBL/GenBank/DDBJ databases">
        <title>Genomic Encyclopedia of Type Strains, Phase IV (KMG-IV): sequencing the most valuable type-strain genomes for metagenomic binning, comparative biology and taxonomic classification.</title>
        <authorList>
            <person name="Goeker M."/>
        </authorList>
    </citation>
    <scope>NUCLEOTIDE SEQUENCE [LARGE SCALE GENOMIC DNA]</scope>
    <source>
        <strain evidence="3 4">DSM 25924</strain>
    </source>
</reference>
<comment type="caution">
    <text evidence="3">The sequence shown here is derived from an EMBL/GenBank/DDBJ whole genome shotgun (WGS) entry which is preliminary data.</text>
</comment>
<dbReference type="InterPro" id="IPR050902">
    <property type="entry name" value="ABC_Transporter_SBP"/>
</dbReference>
<evidence type="ECO:0000313" key="3">
    <source>
        <dbReference type="EMBL" id="MDP9728230.1"/>
    </source>
</evidence>
<dbReference type="RefSeq" id="WP_306953838.1">
    <property type="nucleotide sequence ID" value="NZ_JAURUO010000005.1"/>
</dbReference>
<gene>
    <name evidence="3" type="ORF">J2S04_001162</name>
</gene>
<name>A0ABT9LVE7_9BACL</name>
<dbReference type="PROSITE" id="PS50983">
    <property type="entry name" value="FE_B12_PBP"/>
    <property type="match status" value="1"/>
</dbReference>
<dbReference type="EMBL" id="JAURUO010000005">
    <property type="protein sequence ID" value="MDP9728230.1"/>
    <property type="molecule type" value="Genomic_DNA"/>
</dbReference>
<dbReference type="InterPro" id="IPR002491">
    <property type="entry name" value="ABC_transptr_periplasmic_BD"/>
</dbReference>
<dbReference type="SUPFAM" id="SSF53807">
    <property type="entry name" value="Helical backbone' metal receptor"/>
    <property type="match status" value="1"/>
</dbReference>
<evidence type="ECO:0000256" key="1">
    <source>
        <dbReference type="ARBA" id="ARBA00008814"/>
    </source>
</evidence>
<dbReference type="Pfam" id="PF01497">
    <property type="entry name" value="Peripla_BP_2"/>
    <property type="match status" value="1"/>
</dbReference>